<evidence type="ECO:0000256" key="3">
    <source>
        <dbReference type="ARBA" id="ARBA00022989"/>
    </source>
</evidence>
<sequence length="186" mass="19122">MAVLRRVARPLLAAKFIRDGIAAVRDPALPDPPEDARGEREAPALATRLPFLPEDPEQLVRLQGAVQLGAGVLLALGRAPRLASAALAVTLVSSALTAGGRGPDDGSGARRVDLLTDLSLLGGLLIAAADTHGKPSLAYRTRRTAAHASDAVSHRAHAVSHQVGNAAGATVDGVTHSVEAARKRLS</sequence>
<keyword evidence="2" id="KW-0812">Transmembrane</keyword>
<dbReference type="EMBL" id="CAKXYP010000005">
    <property type="protein sequence ID" value="CAH9415159.1"/>
    <property type="molecule type" value="Genomic_DNA"/>
</dbReference>
<dbReference type="Proteomes" id="UP001154015">
    <property type="component" value="Unassembled WGS sequence"/>
</dbReference>
<keyword evidence="4" id="KW-0472">Membrane</keyword>
<dbReference type="InterPro" id="IPR032808">
    <property type="entry name" value="DoxX"/>
</dbReference>
<evidence type="ECO:0000256" key="2">
    <source>
        <dbReference type="ARBA" id="ARBA00022692"/>
    </source>
</evidence>
<reference evidence="5" key="1">
    <citation type="submission" date="2022-03" db="EMBL/GenBank/DDBJ databases">
        <authorList>
            <person name="Leyn A S."/>
        </authorList>
    </citation>
    <scope>NUCLEOTIDE SEQUENCE</scope>
    <source>
        <strain evidence="5">Streptomyces globisporus 4-3</strain>
    </source>
</reference>
<organism evidence="5 6">
    <name type="scientific">Streptomyces globisporus</name>
    <dbReference type="NCBI Taxonomy" id="1908"/>
    <lineage>
        <taxon>Bacteria</taxon>
        <taxon>Bacillati</taxon>
        <taxon>Actinomycetota</taxon>
        <taxon>Actinomycetes</taxon>
        <taxon>Kitasatosporales</taxon>
        <taxon>Streptomycetaceae</taxon>
        <taxon>Streptomyces</taxon>
    </lineage>
</organism>
<evidence type="ECO:0000256" key="4">
    <source>
        <dbReference type="ARBA" id="ARBA00023136"/>
    </source>
</evidence>
<name>A0ABM9GV32_STRGL</name>
<evidence type="ECO:0000313" key="5">
    <source>
        <dbReference type="EMBL" id="CAH9415159.1"/>
    </source>
</evidence>
<proteinExistence type="predicted"/>
<keyword evidence="3" id="KW-1133">Transmembrane helix</keyword>
<evidence type="ECO:0000313" key="6">
    <source>
        <dbReference type="Proteomes" id="UP001154015"/>
    </source>
</evidence>
<dbReference type="RefSeq" id="WP_030804164.1">
    <property type="nucleotide sequence ID" value="NZ_BMTG01000012.1"/>
</dbReference>
<comment type="caution">
    <text evidence="5">The sequence shown here is derived from an EMBL/GenBank/DDBJ whole genome shotgun (WGS) entry which is preliminary data.</text>
</comment>
<protein>
    <submittedName>
        <fullName evidence="5">DoxX family protein</fullName>
    </submittedName>
</protein>
<dbReference type="Pfam" id="PF07681">
    <property type="entry name" value="DoxX"/>
    <property type="match status" value="1"/>
</dbReference>
<keyword evidence="6" id="KW-1185">Reference proteome</keyword>
<comment type="subcellular location">
    <subcellularLocation>
        <location evidence="1">Membrane</location>
        <topology evidence="1">Multi-pass membrane protein</topology>
    </subcellularLocation>
</comment>
<evidence type="ECO:0000256" key="1">
    <source>
        <dbReference type="ARBA" id="ARBA00004141"/>
    </source>
</evidence>
<gene>
    <name evidence="5" type="ORF">SGL43_02171</name>
</gene>
<accession>A0ABM9GV32</accession>